<accession>A0A6A5W731</accession>
<name>A0A6A5W731_9PLEO</name>
<keyword evidence="2" id="KW-1185">Reference proteome</keyword>
<dbReference type="AlphaFoldDB" id="A0A6A5W731"/>
<reference evidence="1" key="1">
    <citation type="journal article" date="2020" name="Stud. Mycol.">
        <title>101 Dothideomycetes genomes: a test case for predicting lifestyles and emergence of pathogens.</title>
        <authorList>
            <person name="Haridas S."/>
            <person name="Albert R."/>
            <person name="Binder M."/>
            <person name="Bloem J."/>
            <person name="Labutti K."/>
            <person name="Salamov A."/>
            <person name="Andreopoulos B."/>
            <person name="Baker S."/>
            <person name="Barry K."/>
            <person name="Bills G."/>
            <person name="Bluhm B."/>
            <person name="Cannon C."/>
            <person name="Castanera R."/>
            <person name="Culley D."/>
            <person name="Daum C."/>
            <person name="Ezra D."/>
            <person name="Gonzalez J."/>
            <person name="Henrissat B."/>
            <person name="Kuo A."/>
            <person name="Liang C."/>
            <person name="Lipzen A."/>
            <person name="Lutzoni F."/>
            <person name="Magnuson J."/>
            <person name="Mondo S."/>
            <person name="Nolan M."/>
            <person name="Ohm R."/>
            <person name="Pangilinan J."/>
            <person name="Park H.-J."/>
            <person name="Ramirez L."/>
            <person name="Alfaro M."/>
            <person name="Sun H."/>
            <person name="Tritt A."/>
            <person name="Yoshinaga Y."/>
            <person name="Zwiers L.-H."/>
            <person name="Turgeon B."/>
            <person name="Goodwin S."/>
            <person name="Spatafora J."/>
            <person name="Crous P."/>
            <person name="Grigoriev I."/>
        </authorList>
    </citation>
    <scope>NUCLEOTIDE SEQUENCE</scope>
    <source>
        <strain evidence="1">CBS 123094</strain>
    </source>
</reference>
<dbReference type="EMBL" id="ML977619">
    <property type="protein sequence ID" value="KAF1996908.1"/>
    <property type="molecule type" value="Genomic_DNA"/>
</dbReference>
<gene>
    <name evidence="1" type="ORF">P154DRAFT_565716</name>
</gene>
<protein>
    <submittedName>
        <fullName evidence="1">Uncharacterized protein</fullName>
    </submittedName>
</protein>
<sequence>MEQNVSLSHSKSAMSRGWRFHRTYANYYCQTWEGGEWHTAWRDWGPNFSVRDPSFYVPGRIFAVISQYSGGIRETLMLEQHLVTERRQEWEGYMVCKLDHISADLNNPVVGSLLTVSQLNTVYDQEDQRIVLNTQSLNPARKFEIRSNGTRDRFYTFNQVVMEIGQVVDEDIEKLTGPTDKEAVIRFHTRL</sequence>
<evidence type="ECO:0000313" key="1">
    <source>
        <dbReference type="EMBL" id="KAF1996908.1"/>
    </source>
</evidence>
<evidence type="ECO:0000313" key="2">
    <source>
        <dbReference type="Proteomes" id="UP000799779"/>
    </source>
</evidence>
<organism evidence="1 2">
    <name type="scientific">Amniculicola lignicola CBS 123094</name>
    <dbReference type="NCBI Taxonomy" id="1392246"/>
    <lineage>
        <taxon>Eukaryota</taxon>
        <taxon>Fungi</taxon>
        <taxon>Dikarya</taxon>
        <taxon>Ascomycota</taxon>
        <taxon>Pezizomycotina</taxon>
        <taxon>Dothideomycetes</taxon>
        <taxon>Pleosporomycetidae</taxon>
        <taxon>Pleosporales</taxon>
        <taxon>Amniculicolaceae</taxon>
        <taxon>Amniculicola</taxon>
    </lineage>
</organism>
<dbReference type="Proteomes" id="UP000799779">
    <property type="component" value="Unassembled WGS sequence"/>
</dbReference>
<proteinExistence type="predicted"/>